<name>A0ABT7UZF0_9LACO</name>
<comment type="caution">
    <text evidence="1">The sequence shown here is derived from an EMBL/GenBank/DDBJ whole genome shotgun (WGS) entry which is preliminary data.</text>
</comment>
<accession>A0ABT7UZF0</accession>
<dbReference type="SUPFAM" id="SSF55979">
    <property type="entry name" value="DNA clamp"/>
    <property type="match status" value="1"/>
</dbReference>
<evidence type="ECO:0000313" key="2">
    <source>
        <dbReference type="Proteomes" id="UP001529343"/>
    </source>
</evidence>
<sequence>MDTQALLDNVSTISSDNAIIVDAKEFLTELRQVAGAVAKPSEQRPNLTFVHMILSESSIKLEATDSHVLDSTNVAASIAPELVGKQILLDGKFAKNLSKAPTKHKGTLGIYPAFDDEKYLGKTTIVLDGEAFIDDSRENISSFGYPDLEMLQPYWEGAQVEFKTTKKEILPLLREIKKATNSKNNYSVDIDGAMNLVCNEKKLSMTMWGLETGDKLDKNFENWRNTQLVSFNVTKLISEIKNAKPSETLTFRFWGKLRPFTISRENGGYSLVCPIRKF</sequence>
<dbReference type="Gene3D" id="3.10.150.10">
    <property type="entry name" value="DNA Polymerase III, subunit A, domain 2"/>
    <property type="match status" value="1"/>
</dbReference>
<dbReference type="InterPro" id="IPR046938">
    <property type="entry name" value="DNA_clamp_sf"/>
</dbReference>
<protein>
    <recommendedName>
        <fullName evidence="3">DNA polymerase III subunit beta</fullName>
    </recommendedName>
</protein>
<keyword evidence="2" id="KW-1185">Reference proteome</keyword>
<dbReference type="RefSeq" id="WP_289586474.1">
    <property type="nucleotide sequence ID" value="NZ_JAUDDW010000035.1"/>
</dbReference>
<evidence type="ECO:0000313" key="1">
    <source>
        <dbReference type="EMBL" id="MDM8267081.1"/>
    </source>
</evidence>
<organism evidence="1 2">
    <name type="scientific">Limosilactobacillus pontis</name>
    <dbReference type="NCBI Taxonomy" id="35787"/>
    <lineage>
        <taxon>Bacteria</taxon>
        <taxon>Bacillati</taxon>
        <taxon>Bacillota</taxon>
        <taxon>Bacilli</taxon>
        <taxon>Lactobacillales</taxon>
        <taxon>Lactobacillaceae</taxon>
        <taxon>Limosilactobacillus</taxon>
    </lineage>
</organism>
<proteinExistence type="predicted"/>
<dbReference type="EMBL" id="JAUDDW010000035">
    <property type="protein sequence ID" value="MDM8267081.1"/>
    <property type="molecule type" value="Genomic_DNA"/>
</dbReference>
<reference evidence="2" key="1">
    <citation type="submission" date="2023-06" db="EMBL/GenBank/DDBJ databases">
        <title>Identification and characterization of horizontal gene transfer across gut microbiota members of farm animals based on homology search.</title>
        <authorList>
            <person name="Zeman M."/>
            <person name="Kubasova T."/>
            <person name="Jahodarova E."/>
            <person name="Nykrynova M."/>
            <person name="Rychlik I."/>
        </authorList>
    </citation>
    <scope>NUCLEOTIDE SEQUENCE [LARGE SCALE GENOMIC DNA]</scope>
    <source>
        <strain evidence="2">161_Gplus</strain>
    </source>
</reference>
<reference evidence="1 2" key="2">
    <citation type="submission" date="2023-06" db="EMBL/GenBank/DDBJ databases">
        <authorList>
            <person name="Zeman M."/>
            <person name="Kubasova T."/>
            <person name="Jahodarova E."/>
            <person name="Nykrynova M."/>
            <person name="Rychlik I."/>
        </authorList>
    </citation>
    <scope>NUCLEOTIDE SEQUENCE [LARGE SCALE GENOMIC DNA]</scope>
    <source>
        <strain evidence="1 2">161_Gplus</strain>
    </source>
</reference>
<gene>
    <name evidence="1" type="ORF">QUW44_07975</name>
</gene>
<dbReference type="Proteomes" id="UP001529343">
    <property type="component" value="Unassembled WGS sequence"/>
</dbReference>
<evidence type="ECO:0008006" key="3">
    <source>
        <dbReference type="Google" id="ProtNLM"/>
    </source>
</evidence>